<protein>
    <recommendedName>
        <fullName evidence="1">ChsH2 C-terminal OB-fold domain-containing protein</fullName>
    </recommendedName>
</protein>
<dbReference type="InterPro" id="IPR012340">
    <property type="entry name" value="NA-bd_OB-fold"/>
</dbReference>
<accession>A0A4Q7NJZ3</accession>
<name>A0A4Q7NJZ3_9BURK</name>
<dbReference type="EMBL" id="SGXC01000001">
    <property type="protein sequence ID" value="RZS84840.1"/>
    <property type="molecule type" value="Genomic_DNA"/>
</dbReference>
<organism evidence="2 3">
    <name type="scientific">Pigmentiphaga kullae</name>
    <dbReference type="NCBI Taxonomy" id="151784"/>
    <lineage>
        <taxon>Bacteria</taxon>
        <taxon>Pseudomonadati</taxon>
        <taxon>Pseudomonadota</taxon>
        <taxon>Betaproteobacteria</taxon>
        <taxon>Burkholderiales</taxon>
        <taxon>Alcaligenaceae</taxon>
        <taxon>Pigmentiphaga</taxon>
    </lineage>
</organism>
<evidence type="ECO:0000313" key="3">
    <source>
        <dbReference type="Proteomes" id="UP000292445"/>
    </source>
</evidence>
<dbReference type="RefSeq" id="WP_130356164.1">
    <property type="nucleotide sequence ID" value="NZ_SGXC01000001.1"/>
</dbReference>
<evidence type="ECO:0000259" key="1">
    <source>
        <dbReference type="Pfam" id="PF01796"/>
    </source>
</evidence>
<dbReference type="InterPro" id="IPR002878">
    <property type="entry name" value="ChsH2_C"/>
</dbReference>
<comment type="caution">
    <text evidence="2">The sequence shown here is derived from an EMBL/GenBank/DDBJ whole genome shotgun (WGS) entry which is preliminary data.</text>
</comment>
<gene>
    <name evidence="2" type="ORF">EV675_0861</name>
</gene>
<sequence>MPLASDHFEQRFLDFIAQRELRVPRLRGSGEILGYASHGYGANPEDIEWIPACGRATLHACAIYRQQYHPDFPPPYNVAHVELAEGPRLVSRIVADDGTPLAIGMPLRARFDPAGRLEFVPAPTPGGMAAPSRNPRS</sequence>
<keyword evidence="3" id="KW-1185">Reference proteome</keyword>
<dbReference type="SUPFAM" id="SSF50249">
    <property type="entry name" value="Nucleic acid-binding proteins"/>
    <property type="match status" value="1"/>
</dbReference>
<reference evidence="2 3" key="1">
    <citation type="submission" date="2019-02" db="EMBL/GenBank/DDBJ databases">
        <title>Genomic Encyclopedia of Type Strains, Phase IV (KMG-IV): sequencing the most valuable type-strain genomes for metagenomic binning, comparative biology and taxonomic classification.</title>
        <authorList>
            <person name="Goeker M."/>
        </authorList>
    </citation>
    <scope>NUCLEOTIDE SEQUENCE [LARGE SCALE GENOMIC DNA]</scope>
    <source>
        <strain evidence="2 3">K24</strain>
    </source>
</reference>
<dbReference type="OrthoDB" id="5514845at2"/>
<dbReference type="Pfam" id="PF01796">
    <property type="entry name" value="OB_ChsH2_C"/>
    <property type="match status" value="1"/>
</dbReference>
<dbReference type="AlphaFoldDB" id="A0A4Q7NJZ3"/>
<dbReference type="Proteomes" id="UP000292445">
    <property type="component" value="Unassembled WGS sequence"/>
</dbReference>
<evidence type="ECO:0000313" key="2">
    <source>
        <dbReference type="EMBL" id="RZS84840.1"/>
    </source>
</evidence>
<feature type="domain" description="ChsH2 C-terminal OB-fold" evidence="1">
    <location>
        <begin position="49"/>
        <end position="112"/>
    </location>
</feature>
<proteinExistence type="predicted"/>